<feature type="domain" description="DUF7779" evidence="2">
    <location>
        <begin position="483"/>
        <end position="569"/>
    </location>
</feature>
<dbReference type="Proteomes" id="UP000030686">
    <property type="component" value="Unassembled WGS sequence"/>
</dbReference>
<dbReference type="Pfam" id="PF00931">
    <property type="entry name" value="NB-ARC"/>
    <property type="match status" value="1"/>
</dbReference>
<reference evidence="3" key="1">
    <citation type="journal article" date="2014" name="Nat. Commun.">
        <title>Multiple recent horizontal transfers of a large genomic region in cheese making fungi.</title>
        <authorList>
            <person name="Cheeseman K."/>
            <person name="Ropars J."/>
            <person name="Renault P."/>
            <person name="Dupont J."/>
            <person name="Gouzy J."/>
            <person name="Branca A."/>
            <person name="Abraham A.L."/>
            <person name="Ceppi M."/>
            <person name="Conseiller E."/>
            <person name="Debuchy R."/>
            <person name="Malagnac F."/>
            <person name="Goarin A."/>
            <person name="Silar P."/>
            <person name="Lacoste S."/>
            <person name="Sallet E."/>
            <person name="Bensimon A."/>
            <person name="Giraud T."/>
            <person name="Brygoo Y."/>
        </authorList>
    </citation>
    <scope>NUCLEOTIDE SEQUENCE [LARGE SCALE GENOMIC DNA]</scope>
    <source>
        <strain evidence="3">FM164</strain>
    </source>
</reference>
<dbReference type="InterPro" id="IPR011990">
    <property type="entry name" value="TPR-like_helical_dom_sf"/>
</dbReference>
<dbReference type="InterPro" id="IPR056681">
    <property type="entry name" value="DUF7779"/>
</dbReference>
<dbReference type="SUPFAM" id="SSF52540">
    <property type="entry name" value="P-loop containing nucleoside triphosphate hydrolases"/>
    <property type="match status" value="1"/>
</dbReference>
<dbReference type="PANTHER" id="PTHR35205:SF1">
    <property type="entry name" value="ZU5 DOMAIN-CONTAINING PROTEIN"/>
    <property type="match status" value="1"/>
</dbReference>
<dbReference type="InterPro" id="IPR019734">
    <property type="entry name" value="TPR_rpt"/>
</dbReference>
<name>W6R6V7_PENRF</name>
<dbReference type="EMBL" id="HG792020">
    <property type="protein sequence ID" value="CDM37572.1"/>
    <property type="molecule type" value="Genomic_DNA"/>
</dbReference>
<dbReference type="OMA" id="LNWAMLA"/>
<dbReference type="Gene3D" id="1.25.40.10">
    <property type="entry name" value="Tetratricopeptide repeat domain"/>
    <property type="match status" value="1"/>
</dbReference>
<dbReference type="Gene3D" id="3.40.50.300">
    <property type="entry name" value="P-loop containing nucleotide triphosphate hydrolases"/>
    <property type="match status" value="1"/>
</dbReference>
<evidence type="ECO:0000313" key="4">
    <source>
        <dbReference type="Proteomes" id="UP000030686"/>
    </source>
</evidence>
<dbReference type="InterPro" id="IPR027417">
    <property type="entry name" value="P-loop_NTPase"/>
</dbReference>
<proteinExistence type="predicted"/>
<dbReference type="GO" id="GO:0043531">
    <property type="term" value="F:ADP binding"/>
    <property type="evidence" value="ECO:0007669"/>
    <property type="project" value="InterPro"/>
</dbReference>
<dbReference type="OrthoDB" id="6161812at2759"/>
<organism evidence="3 4">
    <name type="scientific">Penicillium roqueforti (strain FM164)</name>
    <dbReference type="NCBI Taxonomy" id="1365484"/>
    <lineage>
        <taxon>Eukaryota</taxon>
        <taxon>Fungi</taxon>
        <taxon>Dikarya</taxon>
        <taxon>Ascomycota</taxon>
        <taxon>Pezizomycotina</taxon>
        <taxon>Eurotiomycetes</taxon>
        <taxon>Eurotiomycetidae</taxon>
        <taxon>Eurotiales</taxon>
        <taxon>Aspergillaceae</taxon>
        <taxon>Penicillium</taxon>
    </lineage>
</organism>
<feature type="domain" description="NB-ARC" evidence="1">
    <location>
        <begin position="256"/>
        <end position="392"/>
    </location>
</feature>
<dbReference type="STRING" id="1365484.W6R6V7"/>
<dbReference type="SMART" id="SM00028">
    <property type="entry name" value="TPR"/>
    <property type="match status" value="4"/>
</dbReference>
<sequence length="935" mass="107324">MDSSDLESFFGRQWKATIEQCEKSLEPDDLRQVKSITSWDSMQKYVWGSADTGAGVVVPYEIALIKPTLGHLYKFTQIFETQLAPILQADFFWGIIGVLLQLTTQDPQALSKIPRMLKSLGYKAEAFTGYYVALRDNPEQIKEACFDIQIQLVEFFTSAVKSMRGEEEVMRHDRRDEDSRDRQNDPWLLLQRRFTSTNQELIETVARVEKLIAARLPGPDHHSSPDPATLAQQFRCMILPSRKTPRFFDRVETFEKIDQVLGRVGSNTSFQSIAIFGLGGIGKSSIAARYIEQKIERNEYEAVFWVYGEKTASLRQSFTDIAMRLKLPGAQPNLHNENLILVQNWFQTTDCRWLVVYDNVESADLLMPYWPEASHGKAIITTRNHSLAYEPATSGLEITSWDAKMGSEFLLFLLKRNIGSDIQVEGDSAIELSQKLSGHALAISHMAGLIHRRSWSIAEFMQIYLKNPKRAHQSELQAVWDLSFATLGKDSRVFLGIASFLVSEKIPQLLFDLAEDSDLPEDLEFCTDEFSFSEATEPLLTLALIKRDRDARVFSCHRMVQTQFRYFLSLDERQKAFANATAIVYQWTGCNRCLQHVLSLVDKFKEERRVSKNFRVSSLFCELLKDCQRYLYEINALKDLEDVCEVNMLAVEALEDKEKATDIAAWTLSLQASMYESTGKVQNAIELNTKGYEMRLHEIPLKGGLLGGFEQNLAYNYNTANNHEMALIWFEKSKDTWIAWNVKEGRGICWPTVTKKNMARCLMYLGQYDKAQELLDISITEFKQELPLNWAMLAYAYFVLGLLERRRNSFEAAEANFIEAHNLWLKGDQTKLHPFNAGCLYKTGVVCLDQGKVEAAVKHLRESLEITKFHADIMPVEHARGLFKLSEALLQDSYDNDEARKLRDEAELYLLRKDSQAVEFGKEGDYDQWVPIFWR</sequence>
<evidence type="ECO:0000259" key="2">
    <source>
        <dbReference type="Pfam" id="PF25000"/>
    </source>
</evidence>
<dbReference type="SUPFAM" id="SSF48452">
    <property type="entry name" value="TPR-like"/>
    <property type="match status" value="1"/>
</dbReference>
<accession>W6R6V7</accession>
<keyword evidence="4" id="KW-1185">Reference proteome</keyword>
<dbReference type="Pfam" id="PF25000">
    <property type="entry name" value="DUF7779"/>
    <property type="match status" value="1"/>
</dbReference>
<evidence type="ECO:0000313" key="3">
    <source>
        <dbReference type="EMBL" id="CDM37572.1"/>
    </source>
</evidence>
<gene>
    <name evidence="3" type="ORF">PROQFM164_S06g000534</name>
</gene>
<evidence type="ECO:0000259" key="1">
    <source>
        <dbReference type="Pfam" id="PF00931"/>
    </source>
</evidence>
<protein>
    <submittedName>
        <fullName evidence="3">NB-ARC</fullName>
    </submittedName>
</protein>
<dbReference type="InterPro" id="IPR002182">
    <property type="entry name" value="NB-ARC"/>
</dbReference>
<dbReference type="PANTHER" id="PTHR35205">
    <property type="entry name" value="NB-ARC AND TPR DOMAIN PROTEIN"/>
    <property type="match status" value="1"/>
</dbReference>
<dbReference type="AlphaFoldDB" id="W6R6V7"/>